<dbReference type="Pfam" id="PF03091">
    <property type="entry name" value="CutA1"/>
    <property type="match status" value="1"/>
</dbReference>
<evidence type="ECO:0000256" key="2">
    <source>
        <dbReference type="ARBA" id="ARBA00022840"/>
    </source>
</evidence>
<dbReference type="RefSeq" id="WP_136131713.1">
    <property type="nucleotide sequence ID" value="NZ_PDKS01000002.1"/>
</dbReference>
<keyword evidence="2" id="KW-0547">Nucleotide-binding</keyword>
<dbReference type="AlphaFoldDB" id="A0A2P5SY97"/>
<organism evidence="3 4">
    <name type="scientific">Candidatus Pantoea edessiphila</name>
    <dbReference type="NCBI Taxonomy" id="2044610"/>
    <lineage>
        <taxon>Bacteria</taxon>
        <taxon>Pseudomonadati</taxon>
        <taxon>Pseudomonadota</taxon>
        <taxon>Gammaproteobacteria</taxon>
        <taxon>Enterobacterales</taxon>
        <taxon>Erwiniaceae</taxon>
        <taxon>Pantoea</taxon>
    </lineage>
</organism>
<reference evidence="3 4" key="1">
    <citation type="journal article" date="2018" name="Genome Biol. Evol.">
        <title>Cladogenesis and Genomic Streamlining in Extracellular Endosymbionts of Tropical Stink Bugs.</title>
        <authorList>
            <person name="Otero-Bravo A."/>
            <person name="Goffredi S."/>
            <person name="Sabree Z.L."/>
        </authorList>
    </citation>
    <scope>NUCLEOTIDE SEQUENCE [LARGE SCALE GENOMIC DNA]</scope>
    <source>
        <strain evidence="3 4">SoET</strain>
    </source>
</reference>
<sequence length="103" mass="12101">MSIIIIVCTLPQQNSKDIAEKLLQTKLTPCITIIPEVVSYYMWKNKIKRDKEVQLLIKSDNEHQKALVTLLKKIHPYEIPEILSIPVNYADSEYHFWLKESFT</sequence>
<evidence type="ECO:0000313" key="4">
    <source>
        <dbReference type="Proteomes" id="UP000296034"/>
    </source>
</evidence>
<name>A0A2P5SY97_9GAMM</name>
<evidence type="ECO:0000256" key="1">
    <source>
        <dbReference type="ARBA" id="ARBA00010169"/>
    </source>
</evidence>
<dbReference type="Gene3D" id="3.30.70.120">
    <property type="match status" value="1"/>
</dbReference>
<proteinExistence type="inferred from homology"/>
<dbReference type="InterPro" id="IPR011322">
    <property type="entry name" value="N-reg_PII-like_a/b"/>
</dbReference>
<gene>
    <name evidence="3" type="ORF">CRV11_02145</name>
</gene>
<keyword evidence="2" id="KW-0067">ATP-binding</keyword>
<dbReference type="InterPro" id="IPR004323">
    <property type="entry name" value="Ion_tolerance_CutA"/>
</dbReference>
<dbReference type="GO" id="GO:0005507">
    <property type="term" value="F:copper ion binding"/>
    <property type="evidence" value="ECO:0007669"/>
    <property type="project" value="TreeGrafter"/>
</dbReference>
<accession>A0A2P5SY97</accession>
<dbReference type="GO" id="GO:0010038">
    <property type="term" value="P:response to metal ion"/>
    <property type="evidence" value="ECO:0007669"/>
    <property type="project" value="InterPro"/>
</dbReference>
<protein>
    <submittedName>
        <fullName evidence="3">Divalent-cation tolerance protein CutA</fullName>
    </submittedName>
</protein>
<dbReference type="PANTHER" id="PTHR23419">
    <property type="entry name" value="DIVALENT CATION TOLERANCE CUTA-RELATED"/>
    <property type="match status" value="1"/>
</dbReference>
<dbReference type="EMBL" id="PDKS01000002">
    <property type="protein sequence ID" value="PPI87308.1"/>
    <property type="molecule type" value="Genomic_DNA"/>
</dbReference>
<evidence type="ECO:0000313" key="3">
    <source>
        <dbReference type="EMBL" id="PPI87308.1"/>
    </source>
</evidence>
<comment type="caution">
    <text evidence="3">The sequence shown here is derived from an EMBL/GenBank/DDBJ whole genome shotgun (WGS) entry which is preliminary data.</text>
</comment>
<dbReference type="GO" id="GO:0005524">
    <property type="term" value="F:ATP binding"/>
    <property type="evidence" value="ECO:0007669"/>
    <property type="project" value="UniProtKB-KW"/>
</dbReference>
<dbReference type="SUPFAM" id="SSF54913">
    <property type="entry name" value="GlnB-like"/>
    <property type="match status" value="1"/>
</dbReference>
<comment type="similarity">
    <text evidence="1">Belongs to the CutA family.</text>
</comment>
<dbReference type="Proteomes" id="UP000296034">
    <property type="component" value="Unassembled WGS sequence"/>
</dbReference>
<dbReference type="PANTHER" id="PTHR23419:SF8">
    <property type="entry name" value="FI09726P"/>
    <property type="match status" value="1"/>
</dbReference>
<dbReference type="OrthoDB" id="37622at2"/>
<dbReference type="InterPro" id="IPR015867">
    <property type="entry name" value="N-reg_PII/ATP_PRibTrfase_C"/>
</dbReference>